<proteinExistence type="predicted"/>
<dbReference type="RefSeq" id="WP_274112319.1">
    <property type="nucleotide sequence ID" value="NZ_JAPCKI010000011.1"/>
</dbReference>
<accession>A0ABT5RZS3</accession>
<feature type="transmembrane region" description="Helical" evidence="1">
    <location>
        <begin position="78"/>
        <end position="97"/>
    </location>
</feature>
<comment type="caution">
    <text evidence="3">The sequence shown here is derived from an EMBL/GenBank/DDBJ whole genome shotgun (WGS) entry which is preliminary data.</text>
</comment>
<feature type="signal peptide" evidence="2">
    <location>
        <begin position="1"/>
        <end position="20"/>
    </location>
</feature>
<keyword evidence="1" id="KW-1133">Transmembrane helix</keyword>
<evidence type="ECO:0000256" key="2">
    <source>
        <dbReference type="SAM" id="SignalP"/>
    </source>
</evidence>
<dbReference type="EMBL" id="JAPCKI010000011">
    <property type="protein sequence ID" value="MDD2179207.1"/>
    <property type="molecule type" value="Genomic_DNA"/>
</dbReference>
<keyword evidence="1" id="KW-0812">Transmembrane</keyword>
<reference evidence="3" key="1">
    <citation type="submission" date="2022-10" db="EMBL/GenBank/DDBJ databases">
        <title>Description of microaerobic benzene degrading bacteria.</title>
        <authorList>
            <person name="Bedics A."/>
            <person name="Tancsics A."/>
            <person name="Banerjee S."/>
        </authorList>
    </citation>
    <scope>NUCLEOTIDE SEQUENCE</scope>
    <source>
        <strain evidence="3">D2M1</strain>
    </source>
</reference>
<dbReference type="Proteomes" id="UP001148932">
    <property type="component" value="Unassembled WGS sequence"/>
</dbReference>
<keyword evidence="1" id="KW-0472">Membrane</keyword>
<feature type="chain" id="PRO_5045171797" evidence="2">
    <location>
        <begin position="21"/>
        <end position="325"/>
    </location>
</feature>
<sequence>MKLKWLLVLLLSLHPLCALAAAKNAVIAPPPVRVQGTTVASSQPVFGTGVDQQILSDLKAIATSVEAIKSKPPDYVPAYLAVVGALIGALTGGFVTWRTQSRALRSQSEQAQRSAEHARELAEARAKLEIGNNFVQWRLKQLSELYGPLHALLRQSIALYRLMNEVLVGAAPDRFRLRQGVPTDDFDGKVFEIALKDGEWEPFRTVLHLSSVYGLEYGIEDYFDELVAIGGRIVEVIEGKAGLAREDQDLMPVFGRYLAHYRVLKQLLAHAQPRKDGDDRNRASTSAMSVERAAVFPKEIQGLVDDGYKKLVEELNAWRAKAGYE</sequence>
<evidence type="ECO:0000313" key="3">
    <source>
        <dbReference type="EMBL" id="MDD2179207.1"/>
    </source>
</evidence>
<keyword evidence="2" id="KW-0732">Signal</keyword>
<keyword evidence="4" id="KW-1185">Reference proteome</keyword>
<name>A0ABT5RZS3_9BURK</name>
<evidence type="ECO:0000313" key="4">
    <source>
        <dbReference type="Proteomes" id="UP001148932"/>
    </source>
</evidence>
<protein>
    <submittedName>
        <fullName evidence="3">Uncharacterized protein</fullName>
    </submittedName>
</protein>
<organism evidence="3 4">
    <name type="scientific">Acidovorax benzenivorans</name>
    <dbReference type="NCBI Taxonomy" id="2987520"/>
    <lineage>
        <taxon>Bacteria</taxon>
        <taxon>Pseudomonadati</taxon>
        <taxon>Pseudomonadota</taxon>
        <taxon>Betaproteobacteria</taxon>
        <taxon>Burkholderiales</taxon>
        <taxon>Comamonadaceae</taxon>
        <taxon>Acidovorax</taxon>
    </lineage>
</organism>
<evidence type="ECO:0000256" key="1">
    <source>
        <dbReference type="SAM" id="Phobius"/>
    </source>
</evidence>
<gene>
    <name evidence="3" type="ORF">OIN59_17355</name>
</gene>